<evidence type="ECO:0000256" key="1">
    <source>
        <dbReference type="SAM" id="MobiDB-lite"/>
    </source>
</evidence>
<reference evidence="3" key="1">
    <citation type="submission" date="2020-01" db="EMBL/GenBank/DDBJ databases">
        <authorList>
            <consortium name="DOE Joint Genome Institute"/>
            <person name="Haridas S."/>
            <person name="Albert R."/>
            <person name="Binder M."/>
            <person name="Bloem J."/>
            <person name="Labutti K."/>
            <person name="Salamov A."/>
            <person name="Andreopoulos B."/>
            <person name="Baker S.E."/>
            <person name="Barry K."/>
            <person name="Bills G."/>
            <person name="Bluhm B.H."/>
            <person name="Cannon C."/>
            <person name="Castanera R."/>
            <person name="Culley D.E."/>
            <person name="Daum C."/>
            <person name="Ezra D."/>
            <person name="Gonzalez J.B."/>
            <person name="Henrissat B."/>
            <person name="Kuo A."/>
            <person name="Liang C."/>
            <person name="Lipzen A."/>
            <person name="Lutzoni F."/>
            <person name="Magnuson J."/>
            <person name="Mondo S."/>
            <person name="Nolan M."/>
            <person name="Ohm R."/>
            <person name="Pangilinan J."/>
            <person name="Park H.-J."/>
            <person name="Ramirez L."/>
            <person name="Alfaro M."/>
            <person name="Sun H."/>
            <person name="Tritt A."/>
            <person name="Yoshinaga Y."/>
            <person name="Zwiers L.-H."/>
            <person name="Turgeon B.G."/>
            <person name="Goodwin S.B."/>
            <person name="Spatafora J.W."/>
            <person name="Crous P.W."/>
            <person name="Grigoriev I.V."/>
        </authorList>
    </citation>
    <scope>NUCLEOTIDE SEQUENCE</scope>
    <source>
        <strain evidence="3">IPT5</strain>
    </source>
</reference>
<dbReference type="AlphaFoldDB" id="A0A6A7BCL2"/>
<feature type="compositionally biased region" description="Low complexity" evidence="1">
    <location>
        <begin position="75"/>
        <end position="90"/>
    </location>
</feature>
<feature type="region of interest" description="Disordered" evidence="1">
    <location>
        <begin position="75"/>
        <end position="94"/>
    </location>
</feature>
<protein>
    <submittedName>
        <fullName evidence="3">Uncharacterized protein</fullName>
    </submittedName>
</protein>
<dbReference type="EMBL" id="MU006298">
    <property type="protein sequence ID" value="KAF2852467.1"/>
    <property type="molecule type" value="Genomic_DNA"/>
</dbReference>
<proteinExistence type="predicted"/>
<feature type="signal peptide" evidence="2">
    <location>
        <begin position="1"/>
        <end position="21"/>
    </location>
</feature>
<gene>
    <name evidence="3" type="ORF">T440DRAFT_506389</name>
</gene>
<organism evidence="3 4">
    <name type="scientific">Plenodomus tracheiphilus IPT5</name>
    <dbReference type="NCBI Taxonomy" id="1408161"/>
    <lineage>
        <taxon>Eukaryota</taxon>
        <taxon>Fungi</taxon>
        <taxon>Dikarya</taxon>
        <taxon>Ascomycota</taxon>
        <taxon>Pezizomycotina</taxon>
        <taxon>Dothideomycetes</taxon>
        <taxon>Pleosporomycetidae</taxon>
        <taxon>Pleosporales</taxon>
        <taxon>Pleosporineae</taxon>
        <taxon>Leptosphaeriaceae</taxon>
        <taxon>Plenodomus</taxon>
    </lineage>
</organism>
<evidence type="ECO:0000313" key="4">
    <source>
        <dbReference type="Proteomes" id="UP000799423"/>
    </source>
</evidence>
<evidence type="ECO:0000256" key="2">
    <source>
        <dbReference type="SAM" id="SignalP"/>
    </source>
</evidence>
<keyword evidence="2" id="KW-0732">Signal</keyword>
<accession>A0A6A7BCL2</accession>
<feature type="chain" id="PRO_5025580537" evidence="2">
    <location>
        <begin position="22"/>
        <end position="470"/>
    </location>
</feature>
<sequence>MKQIFALITIAVVAMAPLVSSSPVINTAFADRLKFDSLLDGSLGNMPALFLVSQGALLEVHAAASPNEVALAQDPAATATASAPPSTQSAGTLRTGKEDGAALGVFISSMIVPTAVNIAEGTLAGGICKSLVAGVGGMLGAVVGQEARKIIYPNGTTNTSASELEQGIIPGTFIGGIAGNSVGTALSKTLCTKLVSDLEKVFQEMNPDAVTKMSRVLNRGLTEVLTAHLKGLSVKEAKAVTFAHQLESTLQLADKLGMPDAFDFLNRKLAGETADLARAIGRGYQTTPAINSLVQLSTQTLSMGLPWGGSPFSPGPGPTSALQTFTDQYKQVLDFGNSVPGARKAAGFLSNAVNLLHNGSKTAAEFLKNGSTDDARLVLDGAAEEARGVSEITAQSNPDNENGRLKVVFKTETVKSTSSVTVTLTAINTKHLTSTHTTTTTSTALSYHGACASTATVTEHTTGALPRLNR</sequence>
<evidence type="ECO:0000313" key="3">
    <source>
        <dbReference type="EMBL" id="KAF2852467.1"/>
    </source>
</evidence>
<keyword evidence="4" id="KW-1185">Reference proteome</keyword>
<dbReference type="Proteomes" id="UP000799423">
    <property type="component" value="Unassembled WGS sequence"/>
</dbReference>
<name>A0A6A7BCL2_9PLEO</name>
<dbReference type="OrthoDB" id="3795214at2759"/>